<organism evidence="4 5">
    <name type="scientific">Diatrype stigma</name>
    <dbReference type="NCBI Taxonomy" id="117547"/>
    <lineage>
        <taxon>Eukaryota</taxon>
        <taxon>Fungi</taxon>
        <taxon>Dikarya</taxon>
        <taxon>Ascomycota</taxon>
        <taxon>Pezizomycotina</taxon>
        <taxon>Sordariomycetes</taxon>
        <taxon>Xylariomycetidae</taxon>
        <taxon>Xylariales</taxon>
        <taxon>Diatrypaceae</taxon>
        <taxon>Diatrype</taxon>
    </lineage>
</organism>
<accession>A0AAN9YI28</accession>
<dbReference type="EMBL" id="JAKJXP020000130">
    <property type="protein sequence ID" value="KAK7743734.1"/>
    <property type="molecule type" value="Genomic_DNA"/>
</dbReference>
<proteinExistence type="predicted"/>
<feature type="coiled-coil region" evidence="1">
    <location>
        <begin position="120"/>
        <end position="147"/>
    </location>
</feature>
<evidence type="ECO:0000256" key="2">
    <source>
        <dbReference type="SAM" id="SignalP"/>
    </source>
</evidence>
<feature type="signal peptide" evidence="2">
    <location>
        <begin position="1"/>
        <end position="19"/>
    </location>
</feature>
<dbReference type="SUPFAM" id="SSF52266">
    <property type="entry name" value="SGNH hydrolase"/>
    <property type="match status" value="1"/>
</dbReference>
<evidence type="ECO:0000313" key="4">
    <source>
        <dbReference type="EMBL" id="KAK7743734.1"/>
    </source>
</evidence>
<dbReference type="AlphaFoldDB" id="A0AAN9YI28"/>
<evidence type="ECO:0000259" key="3">
    <source>
        <dbReference type="Pfam" id="PF13472"/>
    </source>
</evidence>
<reference evidence="4 5" key="1">
    <citation type="submission" date="2024-02" db="EMBL/GenBank/DDBJ databases">
        <title>De novo assembly and annotation of 12 fungi associated with fruit tree decline syndrome in Ontario, Canada.</title>
        <authorList>
            <person name="Sulman M."/>
            <person name="Ellouze W."/>
            <person name="Ilyukhin E."/>
        </authorList>
    </citation>
    <scope>NUCLEOTIDE SEQUENCE [LARGE SCALE GENOMIC DNA]</scope>
    <source>
        <strain evidence="4 5">M11/M66-122</strain>
    </source>
</reference>
<sequence length="265" mass="28335">MKSFAFTFAAALLALPGTANPTPSRKHNQRQSTNAAKPPAFFLAGDSTTAVQSTGGGGWGNGFLSFLVSPAWGKNLGHNGATTVSFVDGGDWATVLGLVSDNKEEFDTYVTIQFGHNDQKSDKNISLEQFQANLENLATEARDAGATPLLVTSLTRRTFDSEHEVVDSLHDQRAAAIAAAEATDTTYLDLNQASIDYVNAIGEDAAQVYNLNADDQTHLNDWGSVVFGRMLADLLLEKLDDRGLEGTWIAANETLSQLIKDGVPA</sequence>
<name>A0AAN9YI28_9PEZI</name>
<dbReference type="Gene3D" id="3.40.50.1110">
    <property type="entry name" value="SGNH hydrolase"/>
    <property type="match status" value="1"/>
</dbReference>
<feature type="domain" description="SGNH hydrolase-type esterase" evidence="3">
    <location>
        <begin position="44"/>
        <end position="223"/>
    </location>
</feature>
<dbReference type="InterPro" id="IPR036514">
    <property type="entry name" value="SGNH_hydro_sf"/>
</dbReference>
<dbReference type="GO" id="GO:0016787">
    <property type="term" value="F:hydrolase activity"/>
    <property type="evidence" value="ECO:0007669"/>
    <property type="project" value="InterPro"/>
</dbReference>
<keyword evidence="1" id="KW-0175">Coiled coil</keyword>
<feature type="chain" id="PRO_5043054471" description="SGNH hydrolase-type esterase domain-containing protein" evidence="2">
    <location>
        <begin position="20"/>
        <end position="265"/>
    </location>
</feature>
<keyword evidence="2" id="KW-0732">Signal</keyword>
<gene>
    <name evidence="4" type="ORF">SLS62_010465</name>
</gene>
<evidence type="ECO:0000313" key="5">
    <source>
        <dbReference type="Proteomes" id="UP001320420"/>
    </source>
</evidence>
<dbReference type="InterPro" id="IPR037459">
    <property type="entry name" value="RhgT-like"/>
</dbReference>
<dbReference type="PANTHER" id="PTHR43695:SF2">
    <property type="entry name" value="PUTATIVE (AFU_ORTHOLOGUE AFUA_2G17250)-RELATED"/>
    <property type="match status" value="1"/>
</dbReference>
<dbReference type="Pfam" id="PF13472">
    <property type="entry name" value="Lipase_GDSL_2"/>
    <property type="match status" value="1"/>
</dbReference>
<protein>
    <recommendedName>
        <fullName evidence="3">SGNH hydrolase-type esterase domain-containing protein</fullName>
    </recommendedName>
</protein>
<evidence type="ECO:0000256" key="1">
    <source>
        <dbReference type="SAM" id="Coils"/>
    </source>
</evidence>
<dbReference type="Proteomes" id="UP001320420">
    <property type="component" value="Unassembled WGS sequence"/>
</dbReference>
<dbReference type="PANTHER" id="PTHR43695">
    <property type="entry name" value="PUTATIVE (AFU_ORTHOLOGUE AFUA_2G17250)-RELATED"/>
    <property type="match status" value="1"/>
</dbReference>
<keyword evidence="5" id="KW-1185">Reference proteome</keyword>
<dbReference type="InterPro" id="IPR013830">
    <property type="entry name" value="SGNH_hydro"/>
</dbReference>
<comment type="caution">
    <text evidence="4">The sequence shown here is derived from an EMBL/GenBank/DDBJ whole genome shotgun (WGS) entry which is preliminary data.</text>
</comment>